<evidence type="ECO:0000259" key="2">
    <source>
        <dbReference type="PROSITE" id="PS50943"/>
    </source>
</evidence>
<evidence type="ECO:0000313" key="3">
    <source>
        <dbReference type="EMBL" id="MCP3729281.1"/>
    </source>
</evidence>
<feature type="domain" description="HTH cro/C1-type" evidence="2">
    <location>
        <begin position="14"/>
        <end position="61"/>
    </location>
</feature>
<dbReference type="GO" id="GO:0003677">
    <property type="term" value="F:DNA binding"/>
    <property type="evidence" value="ECO:0007669"/>
    <property type="project" value="InterPro"/>
</dbReference>
<dbReference type="Pfam" id="PF01381">
    <property type="entry name" value="HTH_3"/>
    <property type="match status" value="1"/>
</dbReference>
<comment type="caution">
    <text evidence="3">The sequence shown here is derived from an EMBL/GenBank/DDBJ whole genome shotgun (WGS) entry which is preliminary data.</text>
</comment>
<dbReference type="InterPro" id="IPR001387">
    <property type="entry name" value="Cro/C1-type_HTH"/>
</dbReference>
<organism evidence="3 4">
    <name type="scientific">Sphingomonas tagetis</name>
    <dbReference type="NCBI Taxonomy" id="2949092"/>
    <lineage>
        <taxon>Bacteria</taxon>
        <taxon>Pseudomonadati</taxon>
        <taxon>Pseudomonadota</taxon>
        <taxon>Alphaproteobacteria</taxon>
        <taxon>Sphingomonadales</taxon>
        <taxon>Sphingomonadaceae</taxon>
        <taxon>Sphingomonas</taxon>
    </lineage>
</organism>
<protein>
    <submittedName>
        <fullName evidence="3">Helix-turn-helix domain-containing protein</fullName>
    </submittedName>
</protein>
<dbReference type="InterPro" id="IPR010982">
    <property type="entry name" value="Lambda_DNA-bd_dom_sf"/>
</dbReference>
<name>A0A9X2KKE8_9SPHN</name>
<keyword evidence="4" id="KW-1185">Reference proteome</keyword>
<dbReference type="RefSeq" id="WP_254291260.1">
    <property type="nucleotide sequence ID" value="NZ_JAMLDX010000001.1"/>
</dbReference>
<dbReference type="PROSITE" id="PS50943">
    <property type="entry name" value="HTH_CROC1"/>
    <property type="match status" value="1"/>
</dbReference>
<dbReference type="AlphaFoldDB" id="A0A9X2KKE8"/>
<proteinExistence type="predicted"/>
<dbReference type="Proteomes" id="UP001139451">
    <property type="component" value="Unassembled WGS sequence"/>
</dbReference>
<gene>
    <name evidence="3" type="ORF">M9978_02470</name>
</gene>
<dbReference type="EMBL" id="JAMLDX010000001">
    <property type="protein sequence ID" value="MCP3729281.1"/>
    <property type="molecule type" value="Genomic_DNA"/>
</dbReference>
<dbReference type="SUPFAM" id="SSF47413">
    <property type="entry name" value="lambda repressor-like DNA-binding domains"/>
    <property type="match status" value="1"/>
</dbReference>
<dbReference type="Gene3D" id="1.10.260.40">
    <property type="entry name" value="lambda repressor-like DNA-binding domains"/>
    <property type="match status" value="1"/>
</dbReference>
<reference evidence="3" key="1">
    <citation type="submission" date="2022-05" db="EMBL/GenBank/DDBJ databases">
        <title>Sphingomonas sp. strain MG17 Genome sequencing and assembly.</title>
        <authorList>
            <person name="Kim I."/>
        </authorList>
    </citation>
    <scope>NUCLEOTIDE SEQUENCE</scope>
    <source>
        <strain evidence="3">MG17</strain>
    </source>
</reference>
<dbReference type="SMART" id="SM00530">
    <property type="entry name" value="HTH_XRE"/>
    <property type="match status" value="1"/>
</dbReference>
<evidence type="ECO:0000256" key="1">
    <source>
        <dbReference type="SAM" id="MobiDB-lite"/>
    </source>
</evidence>
<accession>A0A9X2KKE8</accession>
<feature type="region of interest" description="Disordered" evidence="1">
    <location>
        <begin position="104"/>
        <end position="128"/>
    </location>
</feature>
<sequence>MTLGERIEGRLSDLGMTQAELARRAKVPQTTINSLIRAPSRRSSPHLLKIARALHTTPAFLTGEVDDPTADAPESPALTDDQSELLGFFDRLSRADQQALLQIARSMGGGEPDPPRRLHADATASKGE</sequence>
<evidence type="ECO:0000313" key="4">
    <source>
        <dbReference type="Proteomes" id="UP001139451"/>
    </source>
</evidence>
<dbReference type="CDD" id="cd00093">
    <property type="entry name" value="HTH_XRE"/>
    <property type="match status" value="1"/>
</dbReference>